<dbReference type="KEGG" id="spk:MGAS9429_Spy0403"/>
<dbReference type="AlphaFoldDB" id="Q1JN08"/>
<organism evidence="1 2">
    <name type="scientific">Streptococcus pyogenes serotype M12 (strain MGAS9429)</name>
    <dbReference type="NCBI Taxonomy" id="370551"/>
    <lineage>
        <taxon>Bacteria</taxon>
        <taxon>Bacillati</taxon>
        <taxon>Bacillota</taxon>
        <taxon>Bacilli</taxon>
        <taxon>Lactobacillales</taxon>
        <taxon>Streptococcaceae</taxon>
        <taxon>Streptococcus</taxon>
    </lineage>
</organism>
<evidence type="ECO:0000313" key="2">
    <source>
        <dbReference type="Proteomes" id="UP000002433"/>
    </source>
</evidence>
<name>Q1JN08_STRPC</name>
<gene>
    <name evidence="1" type="ordered locus">MGAS9429_Spy0403</name>
</gene>
<protein>
    <submittedName>
        <fullName evidence="1">Uncharacterized protein</fullName>
    </submittedName>
</protein>
<dbReference type="HOGENOM" id="CLU_3367684_0_0_9"/>
<accession>Q1JN08</accession>
<evidence type="ECO:0000313" key="1">
    <source>
        <dbReference type="EMBL" id="ABF31591.1"/>
    </source>
</evidence>
<sequence length="35" mass="3765">MNGNDVSSMVLIQSFFITYQVDKPAASAISLNMTA</sequence>
<dbReference type="EMBL" id="CP000259">
    <property type="protein sequence ID" value="ABF31591.1"/>
    <property type="molecule type" value="Genomic_DNA"/>
</dbReference>
<dbReference type="Proteomes" id="UP000002433">
    <property type="component" value="Chromosome"/>
</dbReference>
<reference evidence="1 2" key="1">
    <citation type="journal article" date="2006" name="Proc. Natl. Acad. Sci. U.S.A.">
        <title>Molecular genetic anatomy of inter- and intraserotype variation in the human bacterial pathogen group A Streptococcus.</title>
        <authorList>
            <person name="Beres S.B."/>
            <person name="Richter E.W."/>
            <person name="Nagiec M.J."/>
            <person name="Sumby P."/>
            <person name="Porcella S.F."/>
            <person name="DeLeo F.R."/>
            <person name="Musser J.M."/>
        </authorList>
    </citation>
    <scope>NUCLEOTIDE SEQUENCE [LARGE SCALE GENOMIC DNA]</scope>
    <source>
        <strain evidence="1 2">MGAS9429</strain>
    </source>
</reference>
<proteinExistence type="predicted"/>